<evidence type="ECO:0000313" key="1">
    <source>
        <dbReference type="EMBL" id="KAG6942441.1"/>
    </source>
</evidence>
<gene>
    <name evidence="1" type="ORF">JG688_00018113</name>
</gene>
<organism evidence="1 2">
    <name type="scientific">Phytophthora aleatoria</name>
    <dbReference type="NCBI Taxonomy" id="2496075"/>
    <lineage>
        <taxon>Eukaryota</taxon>
        <taxon>Sar</taxon>
        <taxon>Stramenopiles</taxon>
        <taxon>Oomycota</taxon>
        <taxon>Peronosporomycetes</taxon>
        <taxon>Peronosporales</taxon>
        <taxon>Peronosporaceae</taxon>
        <taxon>Phytophthora</taxon>
    </lineage>
</organism>
<keyword evidence="2" id="KW-1185">Reference proteome</keyword>
<sequence>MLVAAGKDTNFQIEVWDLILAQHRYWRGRKETAEDVFNLLKLNNEGEQLFKSRILDVWVSYVVGLNKKNADEKYYSDERLEEMFVQAKNSIFTRGLAIKLEQEMWRSQGKTADDLYNFLKLDKRGFYDLFEGPAVVTWVSYATKLNNRKEHPVQFAVISELEKRFNYLDLA</sequence>
<evidence type="ECO:0008006" key="3">
    <source>
        <dbReference type="Google" id="ProtNLM"/>
    </source>
</evidence>
<comment type="caution">
    <text evidence="1">The sequence shown here is derived from an EMBL/GenBank/DDBJ whole genome shotgun (WGS) entry which is preliminary data.</text>
</comment>
<name>A0A8J5HZZ6_9STRA</name>
<evidence type="ECO:0000313" key="2">
    <source>
        <dbReference type="Proteomes" id="UP000709295"/>
    </source>
</evidence>
<dbReference type="Proteomes" id="UP000709295">
    <property type="component" value="Unassembled WGS sequence"/>
</dbReference>
<dbReference type="AlphaFoldDB" id="A0A8J5HZZ6"/>
<dbReference type="EMBL" id="JAENGY010003101">
    <property type="protein sequence ID" value="KAG6942441.1"/>
    <property type="molecule type" value="Genomic_DNA"/>
</dbReference>
<proteinExistence type="predicted"/>
<reference evidence="1" key="1">
    <citation type="submission" date="2021-01" db="EMBL/GenBank/DDBJ databases">
        <title>Phytophthora aleatoria, a newly-described species from Pinus radiata is distinct from Phytophthora cactorum isolates based on comparative genomics.</title>
        <authorList>
            <person name="Mcdougal R."/>
            <person name="Panda P."/>
            <person name="Williams N."/>
            <person name="Studholme D.J."/>
        </authorList>
    </citation>
    <scope>NUCLEOTIDE SEQUENCE</scope>
    <source>
        <strain evidence="1">NZFS 4037</strain>
    </source>
</reference>
<protein>
    <recommendedName>
        <fullName evidence="3">RxLR effector protein</fullName>
    </recommendedName>
</protein>
<accession>A0A8J5HZZ6</accession>